<evidence type="ECO:0000313" key="6">
    <source>
        <dbReference type="Proteomes" id="UP000275385"/>
    </source>
</evidence>
<feature type="domain" description="Fe-containing alcohol dehydrogenase-like C-terminal" evidence="4">
    <location>
        <begin position="170"/>
        <end position="359"/>
    </location>
</feature>
<dbReference type="PANTHER" id="PTHR11496">
    <property type="entry name" value="ALCOHOL DEHYDROGENASE"/>
    <property type="match status" value="1"/>
</dbReference>
<dbReference type="EMBL" id="QVQW01000104">
    <property type="protein sequence ID" value="RKU40433.1"/>
    <property type="molecule type" value="Genomic_DNA"/>
</dbReference>
<comment type="caution">
    <text evidence="5">The sequence shown here is derived from an EMBL/GenBank/DDBJ whole genome shotgun (WGS) entry which is preliminary data.</text>
</comment>
<evidence type="ECO:0000256" key="1">
    <source>
        <dbReference type="ARBA" id="ARBA00023002"/>
    </source>
</evidence>
<dbReference type="GO" id="GO:0046872">
    <property type="term" value="F:metal ion binding"/>
    <property type="evidence" value="ECO:0007669"/>
    <property type="project" value="InterPro"/>
</dbReference>
<dbReference type="InterPro" id="IPR001670">
    <property type="entry name" value="ADH_Fe/GldA"/>
</dbReference>
<reference evidence="5 6" key="1">
    <citation type="submission" date="2018-08" db="EMBL/GenBank/DDBJ databases">
        <title>Draft genome of the lignicolous fungus Coniochaeta pulveracea.</title>
        <authorList>
            <person name="Borstlap C.J."/>
            <person name="De Witt R.N."/>
            <person name="Botha A."/>
            <person name="Volschenk H."/>
        </authorList>
    </citation>
    <scope>NUCLEOTIDE SEQUENCE [LARGE SCALE GENOMIC DNA]</scope>
    <source>
        <strain evidence="5 6">CAB683</strain>
    </source>
</reference>
<accession>A0A420XXP3</accession>
<dbReference type="CDD" id="cd08177">
    <property type="entry name" value="MAR"/>
    <property type="match status" value="1"/>
</dbReference>
<dbReference type="InterPro" id="IPR034786">
    <property type="entry name" value="MAR"/>
</dbReference>
<protein>
    <submittedName>
        <fullName evidence="5">Uncharacterized protein</fullName>
    </submittedName>
</protein>
<dbReference type="InterPro" id="IPR039697">
    <property type="entry name" value="Alcohol_dehydrogenase_Fe"/>
</dbReference>
<gene>
    <name evidence="5" type="ORF">DL546_002471</name>
</gene>
<proteinExistence type="predicted"/>
<dbReference type="GO" id="GO:0018506">
    <property type="term" value="F:maleylacetate reductase activity"/>
    <property type="evidence" value="ECO:0007669"/>
    <property type="project" value="InterPro"/>
</dbReference>
<keyword evidence="2" id="KW-0520">NAD</keyword>
<keyword evidence="6" id="KW-1185">Reference proteome</keyword>
<name>A0A420XXP3_9PEZI</name>
<evidence type="ECO:0000256" key="2">
    <source>
        <dbReference type="ARBA" id="ARBA00023027"/>
    </source>
</evidence>
<feature type="domain" description="Alcohol dehydrogenase iron-type/glycerol dehydrogenase GldA" evidence="3">
    <location>
        <begin position="15"/>
        <end position="158"/>
    </location>
</feature>
<dbReference type="Gene3D" id="1.20.1090.10">
    <property type="entry name" value="Dehydroquinate synthase-like - alpha domain"/>
    <property type="match status" value="1"/>
</dbReference>
<evidence type="ECO:0000259" key="3">
    <source>
        <dbReference type="Pfam" id="PF00465"/>
    </source>
</evidence>
<dbReference type="AlphaFoldDB" id="A0A420XXP3"/>
<dbReference type="Pfam" id="PF00465">
    <property type="entry name" value="Fe-ADH"/>
    <property type="match status" value="1"/>
</dbReference>
<dbReference type="Proteomes" id="UP000275385">
    <property type="component" value="Unassembled WGS sequence"/>
</dbReference>
<dbReference type="SUPFAM" id="SSF56796">
    <property type="entry name" value="Dehydroquinate synthase-like"/>
    <property type="match status" value="1"/>
</dbReference>
<dbReference type="InterPro" id="IPR056798">
    <property type="entry name" value="ADH_Fe_C"/>
</dbReference>
<organism evidence="5 6">
    <name type="scientific">Coniochaeta pulveracea</name>
    <dbReference type="NCBI Taxonomy" id="177199"/>
    <lineage>
        <taxon>Eukaryota</taxon>
        <taxon>Fungi</taxon>
        <taxon>Dikarya</taxon>
        <taxon>Ascomycota</taxon>
        <taxon>Pezizomycotina</taxon>
        <taxon>Sordariomycetes</taxon>
        <taxon>Sordariomycetidae</taxon>
        <taxon>Coniochaetales</taxon>
        <taxon>Coniochaetaceae</taxon>
        <taxon>Coniochaeta</taxon>
    </lineage>
</organism>
<evidence type="ECO:0000259" key="4">
    <source>
        <dbReference type="Pfam" id="PF25137"/>
    </source>
</evidence>
<keyword evidence="1" id="KW-0560">Oxidoreductase</keyword>
<dbReference type="OrthoDB" id="3360544at2759"/>
<dbReference type="PANTHER" id="PTHR11496:SF105">
    <property type="entry name" value="REDUCTASE, PUTATIVE (AFU_ORTHOLOGUE AFUA_6G07090)-RELATED"/>
    <property type="match status" value="1"/>
</dbReference>
<dbReference type="STRING" id="177199.A0A420XXP3"/>
<dbReference type="GO" id="GO:0005739">
    <property type="term" value="C:mitochondrion"/>
    <property type="evidence" value="ECO:0007669"/>
    <property type="project" value="TreeGrafter"/>
</dbReference>
<dbReference type="GO" id="GO:0004022">
    <property type="term" value="F:alcohol dehydrogenase (NAD+) activity"/>
    <property type="evidence" value="ECO:0007669"/>
    <property type="project" value="TreeGrafter"/>
</dbReference>
<sequence>MASSTDFVFTGSWPRTVFGSDTINGIPEELHRLHVERPVIVCSPTRVSLAKLVKDILEHAGVTVLGVVDKAAVHVPVELTEESVTLTKSYGADSVISVGGGSAVGLGKAICYRMALPHVCIPTTYSGSEMTAILGELKDGKKVAVTHPKILPSTVIYDVTLTLQLPRTLTAVSALNAMAHSIESLYAEGANPVAALAALESIRCLRLSLPGVVADPSSTKDRSSLLYGAFLAGMSVASTGIALQHKLAHTVAACCSLSHAHTHAVLLPHTLAYNLPSVGQDVASRLGHALVGHRDASMQDIVQVSNELLRTLDIPCALKDMGMDEGDIDRTADTAMEKPYWNPRLLERQKVREIIRRAWAGELARVDL</sequence>
<evidence type="ECO:0000313" key="5">
    <source>
        <dbReference type="EMBL" id="RKU40433.1"/>
    </source>
</evidence>
<dbReference type="Gene3D" id="3.40.50.1970">
    <property type="match status" value="1"/>
</dbReference>
<dbReference type="Pfam" id="PF25137">
    <property type="entry name" value="ADH_Fe_C"/>
    <property type="match status" value="1"/>
</dbReference>